<evidence type="ECO:0000313" key="3">
    <source>
        <dbReference type="EMBL" id="RYC12343.1"/>
    </source>
</evidence>
<dbReference type="SUPFAM" id="SSF54427">
    <property type="entry name" value="NTF2-like"/>
    <property type="match status" value="1"/>
</dbReference>
<dbReference type="AlphaFoldDB" id="A0A4Q2T351"/>
<proteinExistence type="predicted"/>
<feature type="compositionally biased region" description="Basic and acidic residues" evidence="1">
    <location>
        <begin position="1"/>
        <end position="14"/>
    </location>
</feature>
<keyword evidence="4" id="KW-1185">Reference proteome</keyword>
<comment type="caution">
    <text evidence="3">The sequence shown here is derived from an EMBL/GenBank/DDBJ whole genome shotgun (WGS) entry which is preliminary data.</text>
</comment>
<dbReference type="Gene3D" id="3.10.450.50">
    <property type="match status" value="1"/>
</dbReference>
<evidence type="ECO:0000256" key="1">
    <source>
        <dbReference type="SAM" id="MobiDB-lite"/>
    </source>
</evidence>
<protein>
    <submittedName>
        <fullName evidence="3">Steroid delta-isomerase</fullName>
    </submittedName>
</protein>
<gene>
    <name evidence="3" type="ORF">EUU22_14985</name>
</gene>
<accession>A0A4Q2T351</accession>
<evidence type="ECO:0000313" key="4">
    <source>
        <dbReference type="Proteomes" id="UP000291088"/>
    </source>
</evidence>
<sequence length="164" mass="18701">MSVARSENRPERRRCNGSAPATRLACRSSPAQEKEAVLDSRASNDVVRPVRMQLEAYNARDIDAFMQWWADDCKYYAFPSTLLADGKAEIRSRHVERFKEPNLFGKLQTRSVVGNMVVDHETVTRTFPEGTGDVDVICIYEIEGGKITKAWFKLGEPRLHRPTR</sequence>
<dbReference type="EMBL" id="SDVB01000238">
    <property type="protein sequence ID" value="RYC12343.1"/>
    <property type="molecule type" value="Genomic_DNA"/>
</dbReference>
<name>A0A4Q2T351_9HYPH</name>
<reference evidence="3 4" key="1">
    <citation type="submission" date="2019-01" db="EMBL/GenBank/DDBJ databases">
        <authorList>
            <person name="Deng T."/>
        </authorList>
    </citation>
    <scope>NUCLEOTIDE SEQUENCE [LARGE SCALE GENOMIC DNA]</scope>
    <source>
        <strain evidence="3 4">F8825</strain>
    </source>
</reference>
<organism evidence="3 4">
    <name type="scientific">Ciceribacter ferrooxidans</name>
    <dbReference type="NCBI Taxonomy" id="2509717"/>
    <lineage>
        <taxon>Bacteria</taxon>
        <taxon>Pseudomonadati</taxon>
        <taxon>Pseudomonadota</taxon>
        <taxon>Alphaproteobacteria</taxon>
        <taxon>Hyphomicrobiales</taxon>
        <taxon>Rhizobiaceae</taxon>
        <taxon>Ciceribacter</taxon>
    </lineage>
</organism>
<dbReference type="Proteomes" id="UP000291088">
    <property type="component" value="Unassembled WGS sequence"/>
</dbReference>
<dbReference type="OrthoDB" id="9799296at2"/>
<feature type="domain" description="SnoaL-like" evidence="2">
    <location>
        <begin position="50"/>
        <end position="149"/>
    </location>
</feature>
<keyword evidence="3" id="KW-0413">Isomerase</keyword>
<dbReference type="GO" id="GO:0016853">
    <property type="term" value="F:isomerase activity"/>
    <property type="evidence" value="ECO:0007669"/>
    <property type="project" value="UniProtKB-KW"/>
</dbReference>
<feature type="region of interest" description="Disordered" evidence="1">
    <location>
        <begin position="1"/>
        <end position="30"/>
    </location>
</feature>
<dbReference type="InterPro" id="IPR032710">
    <property type="entry name" value="NTF2-like_dom_sf"/>
</dbReference>
<dbReference type="InterPro" id="IPR037401">
    <property type="entry name" value="SnoaL-like"/>
</dbReference>
<evidence type="ECO:0000259" key="2">
    <source>
        <dbReference type="Pfam" id="PF12680"/>
    </source>
</evidence>
<dbReference type="Pfam" id="PF12680">
    <property type="entry name" value="SnoaL_2"/>
    <property type="match status" value="1"/>
</dbReference>